<dbReference type="Gene3D" id="3.30.559.10">
    <property type="entry name" value="Chloramphenicol acetyltransferase-like domain"/>
    <property type="match status" value="1"/>
</dbReference>
<feature type="domain" description="Peripheral subunit-binding (PSBD)" evidence="4">
    <location>
        <begin position="31"/>
        <end position="68"/>
    </location>
</feature>
<dbReference type="SUPFAM" id="SSF47005">
    <property type="entry name" value="Peripheral subunit-binding domain of 2-oxo acid dehydrogenase complex"/>
    <property type="match status" value="1"/>
</dbReference>
<dbReference type="InterPro" id="IPR004167">
    <property type="entry name" value="PSBD"/>
</dbReference>
<dbReference type="AlphaFoldDB" id="A0A8C4N4C1"/>
<dbReference type="InterPro" id="IPR036625">
    <property type="entry name" value="E3-bd_dom_sf"/>
</dbReference>
<dbReference type="GO" id="GO:0045254">
    <property type="term" value="C:pyruvate dehydrogenase complex"/>
    <property type="evidence" value="ECO:0007669"/>
    <property type="project" value="InterPro"/>
</dbReference>
<dbReference type="Ensembl" id="ENSEBUT00000001396.1">
    <property type="protein sequence ID" value="ENSEBUP00000001079.1"/>
    <property type="gene ID" value="ENSEBUG00000001026.1"/>
</dbReference>
<dbReference type="PANTHER" id="PTHR23151">
    <property type="entry name" value="DIHYDROLIPOAMIDE ACETYL/SUCCINYL-TRANSFERASE-RELATED"/>
    <property type="match status" value="1"/>
</dbReference>
<organism evidence="5 6">
    <name type="scientific">Eptatretus burgeri</name>
    <name type="common">Inshore hagfish</name>
    <dbReference type="NCBI Taxonomy" id="7764"/>
    <lineage>
        <taxon>Eukaryota</taxon>
        <taxon>Metazoa</taxon>
        <taxon>Chordata</taxon>
        <taxon>Craniata</taxon>
        <taxon>Vertebrata</taxon>
        <taxon>Cyclostomata</taxon>
        <taxon>Myxini</taxon>
        <taxon>Myxiniformes</taxon>
        <taxon>Myxinidae</taxon>
        <taxon>Eptatretinae</taxon>
        <taxon>Eptatretus</taxon>
    </lineage>
</organism>
<reference evidence="5" key="2">
    <citation type="submission" date="2025-09" db="UniProtKB">
        <authorList>
            <consortium name="Ensembl"/>
        </authorList>
    </citation>
    <scope>IDENTIFICATION</scope>
</reference>
<protein>
    <recommendedName>
        <fullName evidence="4">Peripheral subunit-binding (PSBD) domain-containing protein</fullName>
    </recommendedName>
</protein>
<comment type="similarity">
    <text evidence="1">Belongs to the 2-oxoacid dehydrogenase family.</text>
</comment>
<feature type="region of interest" description="Disordered" evidence="2">
    <location>
        <begin position="74"/>
        <end position="110"/>
    </location>
</feature>
<name>A0A8C4N4C1_EPTBU</name>
<dbReference type="PROSITE" id="PS51826">
    <property type="entry name" value="PSBD"/>
    <property type="match status" value="1"/>
</dbReference>
<dbReference type="InterPro" id="IPR045257">
    <property type="entry name" value="E2/Pdx1"/>
</dbReference>
<evidence type="ECO:0000256" key="2">
    <source>
        <dbReference type="SAM" id="MobiDB-lite"/>
    </source>
</evidence>
<dbReference type="SUPFAM" id="SSF52777">
    <property type="entry name" value="CoA-dependent acyltransferases"/>
    <property type="match status" value="1"/>
</dbReference>
<evidence type="ECO:0000259" key="4">
    <source>
        <dbReference type="PROSITE" id="PS51826"/>
    </source>
</evidence>
<feature type="signal peptide" evidence="3">
    <location>
        <begin position="1"/>
        <end position="20"/>
    </location>
</feature>
<evidence type="ECO:0000256" key="3">
    <source>
        <dbReference type="SAM" id="SignalP"/>
    </source>
</evidence>
<dbReference type="GO" id="GO:0005739">
    <property type="term" value="C:mitochondrion"/>
    <property type="evidence" value="ECO:0007669"/>
    <property type="project" value="TreeGrafter"/>
</dbReference>
<keyword evidence="6" id="KW-1185">Reference proteome</keyword>
<accession>A0A8C4N4C1</accession>
<dbReference type="GeneTree" id="ENSGT00940000154943"/>
<proteinExistence type="inferred from homology"/>
<dbReference type="InterPro" id="IPR001078">
    <property type="entry name" value="2-oxoacid_DH_actylTfrase"/>
</dbReference>
<keyword evidence="3" id="KW-0732">Signal</keyword>
<dbReference type="PANTHER" id="PTHR23151:SF90">
    <property type="entry name" value="DIHYDROLIPOYLLYSINE-RESIDUE ACETYLTRANSFERASE COMPONENT OF PYRUVATE DEHYDROGENASE COMPLEX, MITOCHONDRIAL-RELATED"/>
    <property type="match status" value="1"/>
</dbReference>
<dbReference type="Pfam" id="PF02817">
    <property type="entry name" value="E3_binding"/>
    <property type="match status" value="1"/>
</dbReference>
<reference evidence="5" key="1">
    <citation type="submission" date="2025-08" db="UniProtKB">
        <authorList>
            <consortium name="Ensembl"/>
        </authorList>
    </citation>
    <scope>IDENTIFICATION</scope>
</reference>
<dbReference type="Gene3D" id="4.10.320.10">
    <property type="entry name" value="E3-binding domain"/>
    <property type="match status" value="1"/>
</dbReference>
<evidence type="ECO:0000313" key="5">
    <source>
        <dbReference type="Ensembl" id="ENSEBUP00000001079.1"/>
    </source>
</evidence>
<dbReference type="Proteomes" id="UP000694388">
    <property type="component" value="Unplaced"/>
</dbReference>
<dbReference type="Pfam" id="PF00198">
    <property type="entry name" value="2-oxoacid_dh"/>
    <property type="match status" value="1"/>
</dbReference>
<feature type="chain" id="PRO_5034797604" description="Peripheral subunit-binding (PSBD) domain-containing protein" evidence="3">
    <location>
        <begin position="21"/>
        <end position="354"/>
    </location>
</feature>
<evidence type="ECO:0000256" key="1">
    <source>
        <dbReference type="ARBA" id="ARBA00007317"/>
    </source>
</evidence>
<sequence>MAFSCVRRLWLCATLRVSHAGLQGSLSMSRKPSPAARLLLASHGLQAEALQPTGRFGVLTKEDVLKAIALKPGSSLPSRSPAISQPPVPASGPSVPESLPHTQSPLPRKKPVIAPVYPQKAGKAMYTDEKISAEKRSIACRLGQSKNSIPHEYVSALCQVDSVLSLAAQLGKDGVQVSIGDFIIKAAALSLKTVGFAESGGVDVAVTMATPDGIVSPVISRVGSRGLLDIATVTRELADRARQGKIPPKECEGGTFCVSLLDSLAVSYCTSIVSVPHPLVLSVGSTSSRILPAESAGHEGGGINDDWEAESRMVHCKLLNVTLSCDATRMDAERAGQFLKNFRYNLEQPLRLLL</sequence>
<evidence type="ECO:0000313" key="6">
    <source>
        <dbReference type="Proteomes" id="UP000694388"/>
    </source>
</evidence>
<dbReference type="InterPro" id="IPR023213">
    <property type="entry name" value="CAT-like_dom_sf"/>
</dbReference>
<dbReference type="GO" id="GO:0016746">
    <property type="term" value="F:acyltransferase activity"/>
    <property type="evidence" value="ECO:0007669"/>
    <property type="project" value="InterPro"/>
</dbReference>
<dbReference type="GO" id="GO:0006086">
    <property type="term" value="P:pyruvate decarboxylation to acetyl-CoA"/>
    <property type="evidence" value="ECO:0007669"/>
    <property type="project" value="InterPro"/>
</dbReference>